<keyword evidence="10" id="KW-1185">Reference proteome</keyword>
<sequence>MRALLLSAYHTDSHRRWAAGVMRWLDEVDWTLLQLPGRHFAWRMRGNPLHWHTESGAVLEQDYDLVLATSMVDLATLIGLYPNLGKSRKVLYFHENQFEYPLSPGQKRRAEPLMVSLYAGLVADCLLFNSVYNRDTYLCGLEQFMRRMPERLDLSFIEQLAARSRVLPVPLEPRTNRADVGLADPDAAPLILWNHRWEYDKQPKAFFAACTELDRQGFDFRLAVAGQTFRQQPEVFAQAQLQLAHRIEAWGHQPRADYEALLQRSAIVVSTALHEFQGLAMLEAVQAGSIPLVPDRLCYPEFYGPQYRYQGSVEALVQQLGNWLENPDQRPPAPSIEHWEWPAMLAQYTHALYDGLV</sequence>
<evidence type="ECO:0000256" key="6">
    <source>
        <dbReference type="ARBA" id="ARBA00048439"/>
    </source>
</evidence>
<gene>
    <name evidence="9" type="ORF">E4656_04595</name>
</gene>
<dbReference type="RefSeq" id="WP_135481568.1">
    <property type="nucleotide sequence ID" value="NZ_SRMF01000001.1"/>
</dbReference>
<accession>A0A4Z0WCW2</accession>
<protein>
    <recommendedName>
        <fullName evidence="5">tRNA-queuosine alpha-mannosyltransferase</fullName>
        <ecNumber evidence="4">2.4.1.110</ecNumber>
    </recommendedName>
</protein>
<dbReference type="AlphaFoldDB" id="A0A4Z0WCW2"/>
<evidence type="ECO:0000313" key="9">
    <source>
        <dbReference type="EMBL" id="TGG95694.1"/>
    </source>
</evidence>
<keyword evidence="2" id="KW-0328">Glycosyltransferase</keyword>
<evidence type="ECO:0000256" key="2">
    <source>
        <dbReference type="ARBA" id="ARBA00022676"/>
    </source>
</evidence>
<dbReference type="SUPFAM" id="SSF53756">
    <property type="entry name" value="UDP-Glycosyltransferase/glycogen phosphorylase"/>
    <property type="match status" value="1"/>
</dbReference>
<keyword evidence="3" id="KW-0808">Transferase</keyword>
<comment type="caution">
    <text evidence="9">The sequence shown here is derived from an EMBL/GenBank/DDBJ whole genome shotgun (WGS) entry which is preliminary data.</text>
</comment>
<evidence type="ECO:0000256" key="1">
    <source>
        <dbReference type="ARBA" id="ARBA00009481"/>
    </source>
</evidence>
<dbReference type="OrthoDB" id="9792163at2"/>
<feature type="domain" description="Glycosyl transferase family 1" evidence="7">
    <location>
        <begin position="186"/>
        <end position="330"/>
    </location>
</feature>
<dbReference type="Proteomes" id="UP000297475">
    <property type="component" value="Unassembled WGS sequence"/>
</dbReference>
<evidence type="ECO:0000256" key="3">
    <source>
        <dbReference type="ARBA" id="ARBA00022679"/>
    </source>
</evidence>
<name>A0A4Z0WCW2_9GAMM</name>
<evidence type="ECO:0000256" key="4">
    <source>
        <dbReference type="ARBA" id="ARBA00044517"/>
    </source>
</evidence>
<evidence type="ECO:0000313" key="10">
    <source>
        <dbReference type="Proteomes" id="UP000297475"/>
    </source>
</evidence>
<comment type="similarity">
    <text evidence="1">Belongs to the glycosyltransferase group 1 family. Glycosyltransferase 4 subfamily.</text>
</comment>
<dbReference type="Pfam" id="PF00534">
    <property type="entry name" value="Glycos_transf_1"/>
    <property type="match status" value="1"/>
</dbReference>
<dbReference type="PANTHER" id="PTHR13615:SF3">
    <property type="entry name" value="GLYCOSYLTRANSFERASE-LIKE DOMAIN-CONTAINING PROTEIN 1"/>
    <property type="match status" value="1"/>
</dbReference>
<dbReference type="Gene3D" id="3.40.50.2000">
    <property type="entry name" value="Glycogen Phosphorylase B"/>
    <property type="match status" value="1"/>
</dbReference>
<dbReference type="GO" id="GO:0016438">
    <property type="term" value="F:tRNA-queuosine(34) beta-mannosyltransferase activity"/>
    <property type="evidence" value="ECO:0007669"/>
    <property type="project" value="UniProtKB-EC"/>
</dbReference>
<dbReference type="PANTHER" id="PTHR13615">
    <property type="entry name" value="GLYCOSYLTRANSFERASE-LIKE 1"/>
    <property type="match status" value="1"/>
</dbReference>
<organism evidence="9 10">
    <name type="scientific">Natronospirillum operosum</name>
    <dbReference type="NCBI Taxonomy" id="2759953"/>
    <lineage>
        <taxon>Bacteria</taxon>
        <taxon>Pseudomonadati</taxon>
        <taxon>Pseudomonadota</taxon>
        <taxon>Gammaproteobacteria</taxon>
        <taxon>Oceanospirillales</taxon>
        <taxon>Natronospirillaceae</taxon>
        <taxon>Natronospirillum</taxon>
    </lineage>
</organism>
<dbReference type="EC" id="2.4.1.110" evidence="4"/>
<feature type="domain" description="tRNA-queuosine alpha-mannosyltransferase N-terminal" evidence="8">
    <location>
        <begin position="3"/>
        <end position="171"/>
    </location>
</feature>
<comment type="catalytic activity">
    <reaction evidence="6">
        <text>queuosine(34) in tRNA(Asp) + GDP-alpha-D-mannose = O-4''-alpha-D-mannosylqueuosine(34) in tRNA(Asp) + GDP + H(+)</text>
        <dbReference type="Rhea" id="RHEA:12885"/>
        <dbReference type="Rhea" id="RHEA-COMP:18572"/>
        <dbReference type="Rhea" id="RHEA-COMP:18581"/>
        <dbReference type="ChEBI" id="CHEBI:15378"/>
        <dbReference type="ChEBI" id="CHEBI:57527"/>
        <dbReference type="ChEBI" id="CHEBI:58189"/>
        <dbReference type="ChEBI" id="CHEBI:194431"/>
        <dbReference type="ChEBI" id="CHEBI:194442"/>
        <dbReference type="EC" id="2.4.1.110"/>
    </reaction>
    <physiologicalReaction direction="left-to-right" evidence="6">
        <dbReference type="Rhea" id="RHEA:12886"/>
    </physiologicalReaction>
</comment>
<evidence type="ECO:0000256" key="5">
    <source>
        <dbReference type="ARBA" id="ARBA00044539"/>
    </source>
</evidence>
<evidence type="ECO:0000259" key="8">
    <source>
        <dbReference type="Pfam" id="PF12038"/>
    </source>
</evidence>
<reference evidence="9 10" key="1">
    <citation type="submission" date="2019-04" db="EMBL/GenBank/DDBJ databases">
        <title>Natronospirillum operosus gen. nov., sp. nov., a haloalkaliphilic satellite isolated from decaying biomass of laboratory culture of cyanobacterium Geitlerinema sp. and proposal of Natronospirillaceae fam. nov. and Saccharospirillaceae fam. nov.</title>
        <authorList>
            <person name="Kevbrin V."/>
            <person name="Boltyanskaya Y."/>
            <person name="Koziaeva V."/>
            <person name="Grouzdev D.S."/>
            <person name="Park M."/>
            <person name="Cho J."/>
        </authorList>
    </citation>
    <scope>NUCLEOTIDE SEQUENCE [LARGE SCALE GENOMIC DNA]</scope>
    <source>
        <strain evidence="9 10">G-116</strain>
    </source>
</reference>
<dbReference type="Pfam" id="PF12038">
    <property type="entry name" value="QTMAN_N"/>
    <property type="match status" value="1"/>
</dbReference>
<dbReference type="InterPro" id="IPR051862">
    <property type="entry name" value="GT-like_domain_containing_1"/>
</dbReference>
<evidence type="ECO:0000259" key="7">
    <source>
        <dbReference type="Pfam" id="PF00534"/>
    </source>
</evidence>
<proteinExistence type="inferred from homology"/>
<dbReference type="InterPro" id="IPR022701">
    <property type="entry name" value="QTMAN_N"/>
</dbReference>
<dbReference type="EMBL" id="SRMF01000001">
    <property type="protein sequence ID" value="TGG95694.1"/>
    <property type="molecule type" value="Genomic_DNA"/>
</dbReference>
<dbReference type="InterPro" id="IPR001296">
    <property type="entry name" value="Glyco_trans_1"/>
</dbReference>